<sequence length="159" mass="17947">MTPEQEVLEDLLLATRALIRSVVETQPLMGQPPSSKEAFEAMTSVQRVASTALLKEFEQLQGTLHSLFRAMLRMLGIRLKGLYPLDIGNHMVELGVIDEPERWVTIVKLRNELVHEYPLGSTERFERVVAALTSIPFLTDAAARAERVIADRHMLEPRS</sequence>
<name>A0ABX2JHI0_9SPHN</name>
<proteinExistence type="predicted"/>
<dbReference type="EMBL" id="JABULH010000005">
    <property type="protein sequence ID" value="NTS65842.1"/>
    <property type="molecule type" value="Genomic_DNA"/>
</dbReference>
<protein>
    <recommendedName>
        <fullName evidence="3">DUF86 domain-containing protein</fullName>
    </recommendedName>
</protein>
<dbReference type="Gene3D" id="1.20.120.330">
    <property type="entry name" value="Nucleotidyltransferases domain 2"/>
    <property type="match status" value="1"/>
</dbReference>
<gene>
    <name evidence="1" type="ORF">HRV97_11800</name>
</gene>
<keyword evidence="2" id="KW-1185">Reference proteome</keyword>
<reference evidence="1 2" key="1">
    <citation type="submission" date="2020-06" db="EMBL/GenBank/DDBJ databases">
        <title>Sphingomonas hominis sp. nov., a member of the Sphingomonas, isolated from the hair of a 22-year-old girl.</title>
        <authorList>
            <person name="Zhang D.-F."/>
            <person name="Cui X.-W."/>
        </authorList>
    </citation>
    <scope>NUCLEOTIDE SEQUENCE [LARGE SCALE GENOMIC DNA]</scope>
    <source>
        <strain evidence="1 2">HHU CXW</strain>
    </source>
</reference>
<comment type="caution">
    <text evidence="1">The sequence shown here is derived from an EMBL/GenBank/DDBJ whole genome shotgun (WGS) entry which is preliminary data.</text>
</comment>
<organism evidence="1 2">
    <name type="scientific">Sphingomonas hominis</name>
    <dbReference type="NCBI Taxonomy" id="2741495"/>
    <lineage>
        <taxon>Bacteria</taxon>
        <taxon>Pseudomonadati</taxon>
        <taxon>Pseudomonadota</taxon>
        <taxon>Alphaproteobacteria</taxon>
        <taxon>Sphingomonadales</taxon>
        <taxon>Sphingomonadaceae</taxon>
        <taxon>Sphingomonas</taxon>
    </lineage>
</organism>
<accession>A0ABX2JHI0</accession>
<evidence type="ECO:0000313" key="2">
    <source>
        <dbReference type="Proteomes" id="UP000621447"/>
    </source>
</evidence>
<dbReference type="Proteomes" id="UP000621447">
    <property type="component" value="Unassembled WGS sequence"/>
</dbReference>
<evidence type="ECO:0008006" key="3">
    <source>
        <dbReference type="Google" id="ProtNLM"/>
    </source>
</evidence>
<dbReference type="SUPFAM" id="SSF81593">
    <property type="entry name" value="Nucleotidyltransferase substrate binding subunit/domain"/>
    <property type="match status" value="1"/>
</dbReference>
<dbReference type="RefSeq" id="WP_174194483.1">
    <property type="nucleotide sequence ID" value="NZ_JABULH010000005.1"/>
</dbReference>
<evidence type="ECO:0000313" key="1">
    <source>
        <dbReference type="EMBL" id="NTS65842.1"/>
    </source>
</evidence>